<proteinExistence type="predicted"/>
<evidence type="ECO:0000313" key="1">
    <source>
        <dbReference type="EMBL" id="AFZ18377.1"/>
    </source>
</evidence>
<evidence type="ECO:0008006" key="3">
    <source>
        <dbReference type="Google" id="ProtNLM"/>
    </source>
</evidence>
<keyword evidence="2" id="KW-1185">Reference proteome</keyword>
<evidence type="ECO:0000313" key="2">
    <source>
        <dbReference type="Proteomes" id="UP000010471"/>
    </source>
</evidence>
<sequence length="195" mass="22230">MSWPSDSFSPPWVGESTISAIPFVRGYQYLTAVRQLALEPEMLDVTDDLRESERIYTWIGNHIDAINAELNTYLEACHGCFHPEQRRPMHILATPLATEYGIDGLCNIMVYPAVILIDVGRTARQDWLSIVVHEYAHAHLGSPGHDWQFFNIISHLCLGLGLAPPHWQPNMENYLRNWPHCASLANPLTFWMGYS</sequence>
<dbReference type="STRING" id="1173027.Mic7113_2584"/>
<dbReference type="RefSeq" id="WP_015182526.1">
    <property type="nucleotide sequence ID" value="NC_019738.1"/>
</dbReference>
<dbReference type="EMBL" id="CP003630">
    <property type="protein sequence ID" value="AFZ18377.1"/>
    <property type="molecule type" value="Genomic_DNA"/>
</dbReference>
<dbReference type="AlphaFoldDB" id="K9WFR7"/>
<gene>
    <name evidence="1" type="ORF">Mic7113_2584</name>
</gene>
<dbReference type="HOGENOM" id="CLU_1487632_0_0_3"/>
<dbReference type="KEGG" id="mic:Mic7113_2584"/>
<dbReference type="eggNOG" id="ENOG5030V3Z">
    <property type="taxonomic scope" value="Bacteria"/>
</dbReference>
<name>K9WFR7_9CYAN</name>
<reference evidence="1 2" key="1">
    <citation type="submission" date="2012-06" db="EMBL/GenBank/DDBJ databases">
        <title>Finished chromosome of genome of Microcoleus sp. PCC 7113.</title>
        <authorList>
            <consortium name="US DOE Joint Genome Institute"/>
            <person name="Gugger M."/>
            <person name="Coursin T."/>
            <person name="Rippka R."/>
            <person name="Tandeau De Marsac N."/>
            <person name="Huntemann M."/>
            <person name="Wei C.-L."/>
            <person name="Han J."/>
            <person name="Detter J.C."/>
            <person name="Han C."/>
            <person name="Tapia R."/>
            <person name="Chen A."/>
            <person name="Kyrpides N."/>
            <person name="Mavromatis K."/>
            <person name="Markowitz V."/>
            <person name="Szeto E."/>
            <person name="Ivanova N."/>
            <person name="Pagani I."/>
            <person name="Pati A."/>
            <person name="Goodwin L."/>
            <person name="Nordberg H.P."/>
            <person name="Cantor M.N."/>
            <person name="Hua S.X."/>
            <person name="Woyke T."/>
            <person name="Kerfeld C.A."/>
        </authorList>
    </citation>
    <scope>NUCLEOTIDE SEQUENCE [LARGE SCALE GENOMIC DNA]</scope>
    <source>
        <strain evidence="1 2">PCC 7113</strain>
    </source>
</reference>
<organism evidence="1 2">
    <name type="scientific">Allocoleopsis franciscana PCC 7113</name>
    <dbReference type="NCBI Taxonomy" id="1173027"/>
    <lineage>
        <taxon>Bacteria</taxon>
        <taxon>Bacillati</taxon>
        <taxon>Cyanobacteriota</taxon>
        <taxon>Cyanophyceae</taxon>
        <taxon>Coleofasciculales</taxon>
        <taxon>Coleofasciculaceae</taxon>
        <taxon>Allocoleopsis</taxon>
        <taxon>Allocoleopsis franciscana</taxon>
    </lineage>
</organism>
<dbReference type="OrthoDB" id="483279at2"/>
<accession>K9WFR7</accession>
<dbReference type="Proteomes" id="UP000010471">
    <property type="component" value="Chromosome"/>
</dbReference>
<protein>
    <recommendedName>
        <fullName evidence="3">Peptidase M48 domain-containing protein</fullName>
    </recommendedName>
</protein>